<organism evidence="1">
    <name type="scientific">Zea mays</name>
    <name type="common">Maize</name>
    <dbReference type="NCBI Taxonomy" id="4577"/>
    <lineage>
        <taxon>Eukaryota</taxon>
        <taxon>Viridiplantae</taxon>
        <taxon>Streptophyta</taxon>
        <taxon>Embryophyta</taxon>
        <taxon>Tracheophyta</taxon>
        <taxon>Spermatophyta</taxon>
        <taxon>Magnoliopsida</taxon>
        <taxon>Liliopsida</taxon>
        <taxon>Poales</taxon>
        <taxon>Poaceae</taxon>
        <taxon>PACMAD clade</taxon>
        <taxon>Panicoideae</taxon>
        <taxon>Andropogonodae</taxon>
        <taxon>Andropogoneae</taxon>
        <taxon>Tripsacinae</taxon>
        <taxon>Zea</taxon>
    </lineage>
</organism>
<accession>B6U8K0</accession>
<proteinExistence type="evidence at transcript level"/>
<reference evidence="1" key="1">
    <citation type="journal article" date="2009" name="Plant Mol. Biol.">
        <title>Insights into corn genes derived from large-scale cDNA sequencing.</title>
        <authorList>
            <person name="Alexandrov N.N."/>
            <person name="Brover V.V."/>
            <person name="Freidin S."/>
            <person name="Troukhan M.E."/>
            <person name="Tatarinova T.V."/>
            <person name="Zhang H."/>
            <person name="Swaller T.J."/>
            <person name="Lu Y.P."/>
            <person name="Bouck J."/>
            <person name="Flavell R.B."/>
            <person name="Feldmann K.A."/>
        </authorList>
    </citation>
    <scope>NUCLEOTIDE SEQUENCE</scope>
</reference>
<protein>
    <submittedName>
        <fullName evidence="1">Uncharacterized protein</fullName>
    </submittedName>
</protein>
<sequence>MAPNKEMRRENREVTATVDSILHRRFDLSIGSWGGHRGYLCLVEEGLDKKVLWWHDNCSPELGGCGGFAPHRDRPFHRRLHLTTSSPRFLSVLLETSLSNNLVKVVPTVLNAQEVSWQHGGL</sequence>
<evidence type="ECO:0000313" key="1">
    <source>
        <dbReference type="EMBL" id="ACG45683.1"/>
    </source>
</evidence>
<name>B6U8K0_MAIZE</name>
<dbReference type="EMBL" id="EU973565">
    <property type="protein sequence ID" value="ACG45683.1"/>
    <property type="molecule type" value="mRNA"/>
</dbReference>
<dbReference type="AlphaFoldDB" id="B6U8K0"/>